<dbReference type="SUPFAM" id="SSF56796">
    <property type="entry name" value="Dehydroquinate synthase-like"/>
    <property type="match status" value="1"/>
</dbReference>
<dbReference type="InterPro" id="IPR056798">
    <property type="entry name" value="ADH_Fe_C"/>
</dbReference>
<evidence type="ECO:0000256" key="1">
    <source>
        <dbReference type="ARBA" id="ARBA00023002"/>
    </source>
</evidence>
<dbReference type="InterPro" id="IPR001670">
    <property type="entry name" value="ADH_Fe/GldA"/>
</dbReference>
<dbReference type="PANTHER" id="PTHR11496">
    <property type="entry name" value="ALCOHOL DEHYDROGENASE"/>
    <property type="match status" value="1"/>
</dbReference>
<dbReference type="CDD" id="cd08192">
    <property type="entry name" value="MAR-like"/>
    <property type="match status" value="1"/>
</dbReference>
<dbReference type="GO" id="GO:0004022">
    <property type="term" value="F:alcohol dehydrogenase (NAD+) activity"/>
    <property type="evidence" value="ECO:0007669"/>
    <property type="project" value="TreeGrafter"/>
</dbReference>
<evidence type="ECO:0000259" key="3">
    <source>
        <dbReference type="Pfam" id="PF25137"/>
    </source>
</evidence>
<dbReference type="PROSITE" id="PS00060">
    <property type="entry name" value="ADH_IRON_2"/>
    <property type="match status" value="1"/>
</dbReference>
<dbReference type="OrthoDB" id="339764at2759"/>
<evidence type="ECO:0000259" key="2">
    <source>
        <dbReference type="Pfam" id="PF00465"/>
    </source>
</evidence>
<dbReference type="Gene3D" id="1.20.1090.10">
    <property type="entry name" value="Dehydroquinate synthase-like - alpha domain"/>
    <property type="match status" value="1"/>
</dbReference>
<dbReference type="GO" id="GO:0005739">
    <property type="term" value="C:mitochondrion"/>
    <property type="evidence" value="ECO:0007669"/>
    <property type="project" value="TreeGrafter"/>
</dbReference>
<gene>
    <name evidence="4" type="ORF">PMAA_063630</name>
</gene>
<dbReference type="Pfam" id="PF00465">
    <property type="entry name" value="Fe-ADH"/>
    <property type="match status" value="1"/>
</dbReference>
<name>B6QAB9_TALMQ</name>
<protein>
    <submittedName>
        <fullName evidence="4">Maleylacetate reductase, putative</fullName>
    </submittedName>
</protein>
<accession>B6QAB9</accession>
<dbReference type="GO" id="GO:0046872">
    <property type="term" value="F:metal ion binding"/>
    <property type="evidence" value="ECO:0007669"/>
    <property type="project" value="InterPro"/>
</dbReference>
<dbReference type="EMBL" id="DS995900">
    <property type="protein sequence ID" value="EEA25246.1"/>
    <property type="molecule type" value="Genomic_DNA"/>
</dbReference>
<evidence type="ECO:0000313" key="4">
    <source>
        <dbReference type="EMBL" id="EEA25246.1"/>
    </source>
</evidence>
<organism evidence="4 5">
    <name type="scientific">Talaromyces marneffei (strain ATCC 18224 / CBS 334.59 / QM 7333)</name>
    <name type="common">Penicillium marneffei</name>
    <dbReference type="NCBI Taxonomy" id="441960"/>
    <lineage>
        <taxon>Eukaryota</taxon>
        <taxon>Fungi</taxon>
        <taxon>Dikarya</taxon>
        <taxon>Ascomycota</taxon>
        <taxon>Pezizomycotina</taxon>
        <taxon>Eurotiomycetes</taxon>
        <taxon>Eurotiomycetidae</taxon>
        <taxon>Eurotiales</taxon>
        <taxon>Trichocomaceae</taxon>
        <taxon>Talaromyces</taxon>
        <taxon>Talaromyces sect. Talaromyces</taxon>
    </lineage>
</organism>
<evidence type="ECO:0000313" key="5">
    <source>
        <dbReference type="Proteomes" id="UP000001294"/>
    </source>
</evidence>
<dbReference type="Proteomes" id="UP000001294">
    <property type="component" value="Unassembled WGS sequence"/>
</dbReference>
<dbReference type="Pfam" id="PF25137">
    <property type="entry name" value="ADH_Fe_C"/>
    <property type="match status" value="1"/>
</dbReference>
<dbReference type="InterPro" id="IPR039697">
    <property type="entry name" value="Alcohol_dehydrogenase_Fe"/>
</dbReference>
<proteinExistence type="predicted"/>
<reference evidence="5" key="1">
    <citation type="journal article" date="2015" name="Genome Announc.">
        <title>Genome sequence of the AIDS-associated pathogen Penicillium marneffei (ATCC18224) and its near taxonomic relative Talaromyces stipitatus (ATCC10500).</title>
        <authorList>
            <person name="Nierman W.C."/>
            <person name="Fedorova-Abrams N.D."/>
            <person name="Andrianopoulos A."/>
        </authorList>
    </citation>
    <scope>NUCLEOTIDE SEQUENCE [LARGE SCALE GENOMIC DNA]</scope>
    <source>
        <strain evidence="5">ATCC 18224 / CBS 334.59 / QM 7333</strain>
    </source>
</reference>
<dbReference type="Gene3D" id="3.40.50.1970">
    <property type="match status" value="1"/>
</dbReference>
<dbReference type="PhylomeDB" id="B6QAB9"/>
<dbReference type="AlphaFoldDB" id="B6QAB9"/>
<dbReference type="STRING" id="441960.B6QAB9"/>
<feature type="domain" description="Fe-containing alcohol dehydrogenase-like C-terminal" evidence="3">
    <location>
        <begin position="181"/>
        <end position="359"/>
    </location>
</feature>
<dbReference type="HOGENOM" id="CLU_007207_0_2_1"/>
<feature type="domain" description="Alcohol dehydrogenase iron-type/glycerol dehydrogenase GldA" evidence="2">
    <location>
        <begin position="15"/>
        <end position="167"/>
    </location>
</feature>
<dbReference type="InterPro" id="IPR018211">
    <property type="entry name" value="ADH_Fe_CS"/>
</dbReference>
<dbReference type="PANTHER" id="PTHR11496:SF97">
    <property type="entry name" value="ALCOHOL DEHYDROGENASE IRON-TYPE_GLYCEROL DEHYDROGENASE GLDA DOMAIN-CONTAINING PROTEIN"/>
    <property type="match status" value="1"/>
</dbReference>
<keyword evidence="5" id="KW-1185">Reference proteome</keyword>
<dbReference type="VEuPathDB" id="FungiDB:PMAA_063630"/>
<sequence length="377" mass="40405">MISGNWKPGLTNLKNVYYGPGCVAKYLLNALERSSSKVFIITGNSLATKTPLVHRLETLLGDHHAGTFSEIRQHGPLEDVDRAVAAILSCGEGVETILSLGGGSPIDTAKVISLRVKETRGTFLTHLTVPTTLSAAECTSGGGYTKPDGVKIGFRKPEMGVSAIFYDSYFAQYTPKDLWLSTGMRAMDHAIECMYHPDSAEVPWKALSQWAVRELFKCLPLARDSHPHDNNITTRLMLAAYASSGLKGENLPGGMGLSHSLGYALGSPYNIPHGFASCMTLGKVIKLKAHESRVNASQIARLLGATGGNPTGDDLKDALEVGDRVLALVQSLKLDVGNLSSRGISSGEVQIIVQRALSGITEGPLYKPVEELVQSLF</sequence>
<keyword evidence="1" id="KW-0560">Oxidoreductase</keyword>